<feature type="transmembrane region" description="Helical" evidence="1">
    <location>
        <begin position="323"/>
        <end position="340"/>
    </location>
</feature>
<dbReference type="AlphaFoldDB" id="A0A517DUS2"/>
<feature type="domain" description="DUF2157" evidence="2">
    <location>
        <begin position="15"/>
        <end position="158"/>
    </location>
</feature>
<evidence type="ECO:0000313" key="4">
    <source>
        <dbReference type="Proteomes" id="UP000320776"/>
    </source>
</evidence>
<keyword evidence="4" id="KW-1185">Reference proteome</keyword>
<feature type="transmembrane region" description="Helical" evidence="1">
    <location>
        <begin position="207"/>
        <end position="225"/>
    </location>
</feature>
<feature type="transmembrane region" description="Helical" evidence="1">
    <location>
        <begin position="137"/>
        <end position="170"/>
    </location>
</feature>
<feature type="transmembrane region" description="Helical" evidence="1">
    <location>
        <begin position="46"/>
        <end position="67"/>
    </location>
</feature>
<feature type="transmembrane region" description="Helical" evidence="1">
    <location>
        <begin position="264"/>
        <end position="283"/>
    </location>
</feature>
<dbReference type="InterPro" id="IPR018677">
    <property type="entry name" value="DUF2157"/>
</dbReference>
<feature type="transmembrane region" description="Helical" evidence="1">
    <location>
        <begin position="79"/>
        <end position="99"/>
    </location>
</feature>
<feature type="transmembrane region" description="Helical" evidence="1">
    <location>
        <begin position="105"/>
        <end position="125"/>
    </location>
</feature>
<keyword evidence="1" id="KW-0472">Membrane</keyword>
<evidence type="ECO:0000313" key="3">
    <source>
        <dbReference type="EMBL" id="QDR81087.1"/>
    </source>
</evidence>
<accession>A0A517DUS2</accession>
<dbReference type="RefSeq" id="WP_144350625.1">
    <property type="nucleotide sequence ID" value="NZ_CP036259.1"/>
</dbReference>
<feature type="transmembrane region" description="Helical" evidence="1">
    <location>
        <begin position="346"/>
        <end position="365"/>
    </location>
</feature>
<reference evidence="3 4" key="1">
    <citation type="submission" date="2019-02" db="EMBL/GenBank/DDBJ databases">
        <title>Closed genome of Sporomusa termitida DSM 4440.</title>
        <authorList>
            <person name="Poehlein A."/>
            <person name="Daniel R."/>
        </authorList>
    </citation>
    <scope>NUCLEOTIDE SEQUENCE [LARGE SCALE GENOMIC DNA]</scope>
    <source>
        <strain evidence="3 4">DSM 4440</strain>
    </source>
</reference>
<protein>
    <recommendedName>
        <fullName evidence="2">DUF2157 domain-containing protein</fullName>
    </recommendedName>
</protein>
<dbReference type="Proteomes" id="UP000320776">
    <property type="component" value="Chromosome"/>
</dbReference>
<feature type="transmembrane region" description="Helical" evidence="1">
    <location>
        <begin position="295"/>
        <end position="316"/>
    </location>
</feature>
<keyword evidence="1" id="KW-1133">Transmembrane helix</keyword>
<feature type="transmembrane region" description="Helical" evidence="1">
    <location>
        <begin position="372"/>
        <end position="393"/>
    </location>
</feature>
<proteinExistence type="predicted"/>
<evidence type="ECO:0000259" key="2">
    <source>
        <dbReference type="Pfam" id="PF09925"/>
    </source>
</evidence>
<organism evidence="3 4">
    <name type="scientific">Sporomusa termitida</name>
    <dbReference type="NCBI Taxonomy" id="2377"/>
    <lineage>
        <taxon>Bacteria</taxon>
        <taxon>Bacillati</taxon>
        <taxon>Bacillota</taxon>
        <taxon>Negativicutes</taxon>
        <taxon>Selenomonadales</taxon>
        <taxon>Sporomusaceae</taxon>
        <taxon>Sporomusa</taxon>
    </lineage>
</organism>
<feature type="transmembrane region" description="Helical" evidence="1">
    <location>
        <begin position="399"/>
        <end position="421"/>
    </location>
</feature>
<dbReference type="OrthoDB" id="5351773at2"/>
<name>A0A517DUS2_9FIRM</name>
<dbReference type="Pfam" id="PF09925">
    <property type="entry name" value="DUF2157"/>
    <property type="match status" value="1"/>
</dbReference>
<keyword evidence="1" id="KW-0812">Transmembrane</keyword>
<gene>
    <name evidence="3" type="ORF">SPTER_24430</name>
</gene>
<sequence length="431" mass="47139">MNKKAVEWLYQQLPELVDQGVLPAESAERIRKYYGPVDGNTGTRTFLVIFGVIGALLVGLGIILILAHNWAQLSKLNRLAVSLSLLVAAQVLAGGVLWFKRDSTAWREGAATLLMLMVGAAMALVGQTYHLVEDADVFLLTWMLLSLPVVYLLNSASVAILYTVGITFWAGSHYGLSKQWVWGLLGVVLPHYWGLLKHNRYANTTAISWWVLTVCFYICFTVAFSNYLAGLGFLVFSALFSVTYLSGELGFISPDQGRRLPFTAVGLAGSIGLTFILTFNEVWRNVALAWSSVLPAAWVIAAVLLVLVAAGTVRLIKNRKREAGKFAALPWVVGLAYLIQSYDHSGLGATLVLNVYMLGLSISLIAQGVREFHLGIVNLGMIMLAALIVARFFDIDVSFVVRGVIFVLLGIGFLAANVVLVRRKAGWKNEK</sequence>
<feature type="transmembrane region" description="Helical" evidence="1">
    <location>
        <begin position="231"/>
        <end position="252"/>
    </location>
</feature>
<dbReference type="EMBL" id="CP036259">
    <property type="protein sequence ID" value="QDR81087.1"/>
    <property type="molecule type" value="Genomic_DNA"/>
</dbReference>
<dbReference type="KEGG" id="sted:SPTER_24430"/>
<feature type="transmembrane region" description="Helical" evidence="1">
    <location>
        <begin position="176"/>
        <end position="195"/>
    </location>
</feature>
<evidence type="ECO:0000256" key="1">
    <source>
        <dbReference type="SAM" id="Phobius"/>
    </source>
</evidence>